<dbReference type="SUPFAM" id="SSF54686">
    <property type="entry name" value="Ribosomal protein L16p/L10e"/>
    <property type="match status" value="1"/>
</dbReference>
<dbReference type="Gene3D" id="3.90.1170.10">
    <property type="entry name" value="Ribosomal protein L10e/L16"/>
    <property type="match status" value="1"/>
</dbReference>
<dbReference type="HAMAP" id="MF_01342">
    <property type="entry name" value="Ribosomal_uL16"/>
    <property type="match status" value="1"/>
</dbReference>
<evidence type="ECO:0000256" key="6">
    <source>
        <dbReference type="ARBA" id="ARBA00035302"/>
    </source>
</evidence>
<dbReference type="PROSITE" id="PS00701">
    <property type="entry name" value="RIBOSOMAL_L16_2"/>
    <property type="match status" value="1"/>
</dbReference>
<dbReference type="NCBIfam" id="TIGR01164">
    <property type="entry name" value="rplP_bact"/>
    <property type="match status" value="1"/>
</dbReference>
<evidence type="ECO:0000256" key="8">
    <source>
        <dbReference type="RuleBase" id="RU004413"/>
    </source>
</evidence>
<keyword evidence="4 9" id="KW-0496">Mitochondrion</keyword>
<dbReference type="GO" id="GO:0003735">
    <property type="term" value="F:structural constituent of ribosome"/>
    <property type="evidence" value="ECO:0007669"/>
    <property type="project" value="InterPro"/>
</dbReference>
<dbReference type="FunFam" id="3.90.1170.10:FF:000001">
    <property type="entry name" value="50S ribosomal protein L16"/>
    <property type="match status" value="1"/>
</dbReference>
<dbReference type="PANTHER" id="PTHR12220">
    <property type="entry name" value="50S/60S RIBOSOMAL PROTEIN L16"/>
    <property type="match status" value="1"/>
</dbReference>
<dbReference type="InterPro" id="IPR036920">
    <property type="entry name" value="Ribosomal_uL16_sf"/>
</dbReference>
<keyword evidence="3 8" id="KW-0689">Ribosomal protein</keyword>
<evidence type="ECO:0000256" key="1">
    <source>
        <dbReference type="ARBA" id="ARBA00004173"/>
    </source>
</evidence>
<dbReference type="GO" id="GO:0032543">
    <property type="term" value="P:mitochondrial translation"/>
    <property type="evidence" value="ECO:0007669"/>
    <property type="project" value="TreeGrafter"/>
</dbReference>
<proteinExistence type="inferred from homology"/>
<evidence type="ECO:0000256" key="7">
    <source>
        <dbReference type="ARBA" id="ARBA00042582"/>
    </source>
</evidence>
<dbReference type="Pfam" id="PF00252">
    <property type="entry name" value="Ribosomal_L16"/>
    <property type="match status" value="1"/>
</dbReference>
<dbReference type="PROSITE" id="PS00586">
    <property type="entry name" value="RIBOSOMAL_L16_1"/>
    <property type="match status" value="1"/>
</dbReference>
<gene>
    <name evidence="9" type="primary">rpl16</name>
</gene>
<organism evidence="9">
    <name type="scientific">Chlorella heliozoae</name>
    <dbReference type="NCBI Taxonomy" id="554066"/>
    <lineage>
        <taxon>Eukaryota</taxon>
        <taxon>Viridiplantae</taxon>
        <taxon>Chlorophyta</taxon>
        <taxon>core chlorophytes</taxon>
        <taxon>Trebouxiophyceae</taxon>
        <taxon>Chlorellales</taxon>
        <taxon>Chlorellaceae</taxon>
        <taxon>Chlorella clade</taxon>
        <taxon>Chlorella</taxon>
    </lineage>
</organism>
<comment type="similarity">
    <text evidence="2 8">Belongs to the universal ribosomal protein uL16 family.</text>
</comment>
<dbReference type="PANTHER" id="PTHR12220:SF24">
    <property type="entry name" value="LARGE RIBOSOMAL SUBUNIT PROTEIN UL16M"/>
    <property type="match status" value="1"/>
</dbReference>
<dbReference type="PRINTS" id="PR00060">
    <property type="entry name" value="RIBOSOMALL16"/>
</dbReference>
<dbReference type="InterPro" id="IPR000114">
    <property type="entry name" value="Ribosomal_uL16_bact-type"/>
</dbReference>
<geneLocation type="mitochondrion" evidence="9"/>
<dbReference type="EMBL" id="KY629615">
    <property type="protein sequence ID" value="AST08675.1"/>
    <property type="molecule type" value="Genomic_DNA"/>
</dbReference>
<accession>A0A2I4S6K3</accession>
<dbReference type="InterPro" id="IPR047873">
    <property type="entry name" value="Ribosomal_uL16"/>
</dbReference>
<name>A0A2I4S6K3_9CHLO</name>
<dbReference type="GO" id="GO:0005762">
    <property type="term" value="C:mitochondrial large ribosomal subunit"/>
    <property type="evidence" value="ECO:0007669"/>
    <property type="project" value="TreeGrafter"/>
</dbReference>
<evidence type="ECO:0000256" key="3">
    <source>
        <dbReference type="ARBA" id="ARBA00022980"/>
    </source>
</evidence>
<keyword evidence="5 8" id="KW-0687">Ribonucleoprotein</keyword>
<evidence type="ECO:0000256" key="5">
    <source>
        <dbReference type="ARBA" id="ARBA00023274"/>
    </source>
</evidence>
<dbReference type="AlphaFoldDB" id="A0A2I4S6K3"/>
<dbReference type="CDD" id="cd01433">
    <property type="entry name" value="Ribosomal_L16_L10e"/>
    <property type="match status" value="1"/>
</dbReference>
<sequence length="135" mass="15415">MLQPKRTKYRKFQKGRVSGVLSNTTQLEFGQFGLKALEPGRIPAKTIEAVRRIITRKFKRTGQIWIRVFPDIAVSSKPAEVRMGKGKGAPSFWICRVKKGQILFEMDGVSLQLARQASMVAYYKLPLKTKFVIRD</sequence>
<protein>
    <recommendedName>
        <fullName evidence="6">Large ribosomal subunit protein uL16m</fullName>
    </recommendedName>
    <alternativeName>
        <fullName evidence="7">60S ribosomal protein L16, mitochondrial</fullName>
    </alternativeName>
</protein>
<dbReference type="GO" id="GO:0019843">
    <property type="term" value="F:rRNA binding"/>
    <property type="evidence" value="ECO:0007669"/>
    <property type="project" value="InterPro"/>
</dbReference>
<evidence type="ECO:0000256" key="2">
    <source>
        <dbReference type="ARBA" id="ARBA00008931"/>
    </source>
</evidence>
<dbReference type="InterPro" id="IPR016180">
    <property type="entry name" value="Ribosomal_uL16_dom"/>
</dbReference>
<comment type="subcellular location">
    <subcellularLocation>
        <location evidence="1">Mitochondrion</location>
    </subcellularLocation>
</comment>
<evidence type="ECO:0000313" key="9">
    <source>
        <dbReference type="EMBL" id="AST08675.1"/>
    </source>
</evidence>
<evidence type="ECO:0000256" key="4">
    <source>
        <dbReference type="ARBA" id="ARBA00023128"/>
    </source>
</evidence>
<reference evidence="9" key="1">
    <citation type="journal article" date="2017" name="Sci. Rep.">
        <title>Multiple origins of endosymbionts in Chlorellaceae with no reductive effects on the plastid or mitochondrial genomes.</title>
        <authorList>
            <person name="Fan W."/>
            <person name="Guo W."/>
            <person name="Van Etten J.L."/>
            <person name="Mower J.P."/>
        </authorList>
    </citation>
    <scope>NUCLEOTIDE SEQUENCE</scope>
</reference>
<dbReference type="InterPro" id="IPR020798">
    <property type="entry name" value="Ribosomal_uL16_CS"/>
</dbReference>